<reference evidence="1" key="1">
    <citation type="submission" date="2022-03" db="EMBL/GenBank/DDBJ databases">
        <authorList>
            <person name="Sayadi A."/>
        </authorList>
    </citation>
    <scope>NUCLEOTIDE SEQUENCE</scope>
</reference>
<dbReference type="Proteomes" id="UP001152888">
    <property type="component" value="Unassembled WGS sequence"/>
</dbReference>
<dbReference type="EMBL" id="CAKOFQ010007182">
    <property type="protein sequence ID" value="CAH1993734.1"/>
    <property type="molecule type" value="Genomic_DNA"/>
</dbReference>
<sequence length="101" mass="12306">MVESRIVIRNCVINLTNILLEELEEVLEEERNPEKRVWCREWLTRRESQGASTTLIRELRFEDPKEYRMMLRMTAEKFDYFLGLIILWATLSNQKQCWKQP</sequence>
<gene>
    <name evidence="1" type="ORF">ACAOBT_LOCUS21693</name>
</gene>
<dbReference type="AlphaFoldDB" id="A0A9P0LBW7"/>
<protein>
    <submittedName>
        <fullName evidence="1">Uncharacterized protein</fullName>
    </submittedName>
</protein>
<dbReference type="OrthoDB" id="8192237at2759"/>
<accession>A0A9P0LBW7</accession>
<evidence type="ECO:0000313" key="2">
    <source>
        <dbReference type="Proteomes" id="UP001152888"/>
    </source>
</evidence>
<name>A0A9P0LBW7_ACAOB</name>
<keyword evidence="2" id="KW-1185">Reference proteome</keyword>
<comment type="caution">
    <text evidence="1">The sequence shown here is derived from an EMBL/GenBank/DDBJ whole genome shotgun (WGS) entry which is preliminary data.</text>
</comment>
<evidence type="ECO:0000313" key="1">
    <source>
        <dbReference type="EMBL" id="CAH1993734.1"/>
    </source>
</evidence>
<proteinExistence type="predicted"/>
<organism evidence="1 2">
    <name type="scientific">Acanthoscelides obtectus</name>
    <name type="common">Bean weevil</name>
    <name type="synonym">Bruchus obtectus</name>
    <dbReference type="NCBI Taxonomy" id="200917"/>
    <lineage>
        <taxon>Eukaryota</taxon>
        <taxon>Metazoa</taxon>
        <taxon>Ecdysozoa</taxon>
        <taxon>Arthropoda</taxon>
        <taxon>Hexapoda</taxon>
        <taxon>Insecta</taxon>
        <taxon>Pterygota</taxon>
        <taxon>Neoptera</taxon>
        <taxon>Endopterygota</taxon>
        <taxon>Coleoptera</taxon>
        <taxon>Polyphaga</taxon>
        <taxon>Cucujiformia</taxon>
        <taxon>Chrysomeloidea</taxon>
        <taxon>Chrysomelidae</taxon>
        <taxon>Bruchinae</taxon>
        <taxon>Bruchini</taxon>
        <taxon>Acanthoscelides</taxon>
    </lineage>
</organism>